<accession>A0ABV9Z768</accession>
<reference evidence="2" key="1">
    <citation type="journal article" date="2019" name="Int. J. Syst. Evol. Microbiol.">
        <title>The Global Catalogue of Microorganisms (GCM) 10K type strain sequencing project: providing services to taxonomists for standard genome sequencing and annotation.</title>
        <authorList>
            <consortium name="The Broad Institute Genomics Platform"/>
            <consortium name="The Broad Institute Genome Sequencing Center for Infectious Disease"/>
            <person name="Wu L."/>
            <person name="Ma J."/>
        </authorList>
    </citation>
    <scope>NUCLEOTIDE SEQUENCE [LARGE SCALE GENOMIC DNA]</scope>
    <source>
        <strain evidence="2">CGMCC 1.16444</strain>
    </source>
</reference>
<proteinExistence type="predicted"/>
<dbReference type="Gene3D" id="1.10.3700.10">
    <property type="entry name" value="AGR C 984p-like"/>
    <property type="match status" value="1"/>
</dbReference>
<dbReference type="RefSeq" id="WP_162799616.1">
    <property type="nucleotide sequence ID" value="NZ_JBHSJF010000008.1"/>
</dbReference>
<keyword evidence="2" id="KW-1185">Reference proteome</keyword>
<protein>
    <submittedName>
        <fullName evidence="1">DUF1217 domain-containing protein</fullName>
    </submittedName>
</protein>
<dbReference type="Proteomes" id="UP001595796">
    <property type="component" value="Unassembled WGS sequence"/>
</dbReference>
<comment type="caution">
    <text evidence="1">The sequence shown here is derived from an EMBL/GenBank/DDBJ whole genome shotgun (WGS) entry which is preliminary data.</text>
</comment>
<name>A0ABV9Z768_9HYPH</name>
<dbReference type="InterPro" id="IPR023157">
    <property type="entry name" value="AGR-C-984p-like_sf"/>
</dbReference>
<dbReference type="EMBL" id="JBHSJF010000008">
    <property type="protein sequence ID" value="MFC5069748.1"/>
    <property type="molecule type" value="Genomic_DNA"/>
</dbReference>
<dbReference type="SUPFAM" id="SSF158837">
    <property type="entry name" value="AGR C 984p-like"/>
    <property type="match status" value="2"/>
</dbReference>
<sequence>MLSTPVSFQMITRDMNATLNRTANQPDVKRATEYYRENITKVSSLDEFFADPQLYNYAMKAYGLDDMIYAKAFMRKVLESDLADPNSFANKLVDTRYQEFAKAYGFAKPVPQSDASFIDIETRYAEVSKEEFDFGDALIRLETAAYEQGMDRVTSVDDFLKNDHLVDYALTAFKLDAPGRTIVAEKNFLRQILTSDPSDEDSFAARQTNPNWAEFAKAFNFGAEGNVTVQQSATVDKTVQNYLRQTVEVNAGRDNEGVRLALYFERKAPTIVSAYSILADKALMQVVQTTLGLSEQAGSADIDVQANYIASRIDIENLAEPDELKKFLTRFTAMWEVAHPSAPQSVPNLLSGQPGQLMSVDTLMSLQGLRLGGN</sequence>
<dbReference type="Pfam" id="PF06748">
    <property type="entry name" value="DUF1217"/>
    <property type="match status" value="2"/>
</dbReference>
<evidence type="ECO:0000313" key="1">
    <source>
        <dbReference type="EMBL" id="MFC5069748.1"/>
    </source>
</evidence>
<gene>
    <name evidence="1" type="ORF">ACFPFW_17170</name>
</gene>
<organism evidence="1 2">
    <name type="scientific">Flaviflagellibacter deserti</name>
    <dbReference type="NCBI Taxonomy" id="2267266"/>
    <lineage>
        <taxon>Bacteria</taxon>
        <taxon>Pseudomonadati</taxon>
        <taxon>Pseudomonadota</taxon>
        <taxon>Alphaproteobacteria</taxon>
        <taxon>Hyphomicrobiales</taxon>
        <taxon>Flaviflagellibacter</taxon>
    </lineage>
</organism>
<dbReference type="InterPro" id="IPR010626">
    <property type="entry name" value="DUF1217"/>
</dbReference>
<evidence type="ECO:0000313" key="2">
    <source>
        <dbReference type="Proteomes" id="UP001595796"/>
    </source>
</evidence>